<evidence type="ECO:0000256" key="4">
    <source>
        <dbReference type="ARBA" id="ARBA00022692"/>
    </source>
</evidence>
<evidence type="ECO:0000256" key="8">
    <source>
        <dbReference type="ARBA" id="ARBA00038408"/>
    </source>
</evidence>
<dbReference type="PANTHER" id="PTHR47529:SF1">
    <property type="entry name" value="PERIPLASMIC CHAPERONE PPID"/>
    <property type="match status" value="1"/>
</dbReference>
<dbReference type="SUPFAM" id="SSF54534">
    <property type="entry name" value="FKBP-like"/>
    <property type="match status" value="1"/>
</dbReference>
<dbReference type="Gene3D" id="3.10.50.40">
    <property type="match status" value="1"/>
</dbReference>
<name>A0ABU9GTR2_9GAMM</name>
<evidence type="ECO:0000256" key="7">
    <source>
        <dbReference type="ARBA" id="ARBA00023186"/>
    </source>
</evidence>
<evidence type="ECO:0000256" key="11">
    <source>
        <dbReference type="PROSITE-ProRule" id="PRU00278"/>
    </source>
</evidence>
<dbReference type="InterPro" id="IPR000297">
    <property type="entry name" value="PPIase_PpiC"/>
</dbReference>
<comment type="subcellular location">
    <subcellularLocation>
        <location evidence="1">Cell inner membrane</location>
        <topology evidence="1">Single-pass type II membrane protein</topology>
        <orientation evidence="1">Periplasmic side</orientation>
    </subcellularLocation>
</comment>
<evidence type="ECO:0000313" key="14">
    <source>
        <dbReference type="EMBL" id="MEL0630646.1"/>
    </source>
</evidence>
<keyword evidence="3" id="KW-0997">Cell inner membrane</keyword>
<evidence type="ECO:0000256" key="3">
    <source>
        <dbReference type="ARBA" id="ARBA00022519"/>
    </source>
</evidence>
<dbReference type="Pfam" id="PF13624">
    <property type="entry name" value="SurA_N_3"/>
    <property type="match status" value="1"/>
</dbReference>
<comment type="similarity">
    <text evidence="8">Belongs to the PpiD chaperone family.</text>
</comment>
<sequence length="629" mass="69668">MLDKMREGSQGIVAKSILVVIILSFALAGVSSYIGGTSEVTPVTVNGEGISSQRIEQAYQNERARLQQQYGQQFELLASTPGFAQQIRAQATQGLITDRLIAQAVEEMGLRVSDEEVKDTIRNTTDFQTDGKFNNNLYLSILRNNNLSPEQYSTNLKASLVRLQLLETLVGSEFVLPSEVEQVAKLQSQERVARFLNIQTADFGEQTVTDQEVEDFYNENTASFESPEQFDVEYVLLDAEKLATNAPLTEEEIETYYDQHKDEYTSTERRKVAHIFIEGVSDESKQKAEAIAAEIKAGANFEELARTESEDTFSAQNDGELDWFERGVMDPAFDQAAFALNTDAPISDVVQSDFGFHIIKLIDAENGDVVPLSEVKSKIEVALNNEKQKSVYDTLYQNLSDVAFESPDSLDEASKEVGVDIVSTGLFTAEDIPEQLDVPAIRSQIFDQDFRIEGLNSEVIELNATQSIVVRIKEYKEAATQPLKEVSDIIALQLKEQKAADAAQAFAQSLIVKLNNGESIDAELEAKDISFTDKQTLARYSQEADSAVVQRLFTLSKPAQDQVVRDYVVTGQGNVSLIELFDVVAENEGAEPAAVEQITSFMERSVSETTYQSLAALLLENADVEYAGQ</sequence>
<dbReference type="InterPro" id="IPR027304">
    <property type="entry name" value="Trigger_fact/SurA_dom_sf"/>
</dbReference>
<evidence type="ECO:0000256" key="1">
    <source>
        <dbReference type="ARBA" id="ARBA00004382"/>
    </source>
</evidence>
<dbReference type="Proteomes" id="UP001369082">
    <property type="component" value="Unassembled WGS sequence"/>
</dbReference>
<organism evidence="14 15">
    <name type="scientific">Psychromonas aquatilis</name>
    <dbReference type="NCBI Taxonomy" id="2005072"/>
    <lineage>
        <taxon>Bacteria</taxon>
        <taxon>Pseudomonadati</taxon>
        <taxon>Pseudomonadota</taxon>
        <taxon>Gammaproteobacteria</taxon>
        <taxon>Alteromonadales</taxon>
        <taxon>Psychromonadaceae</taxon>
        <taxon>Psychromonas</taxon>
    </lineage>
</organism>
<keyword evidence="6 12" id="KW-0472">Membrane</keyword>
<keyword evidence="5 12" id="KW-1133">Transmembrane helix</keyword>
<dbReference type="SUPFAM" id="SSF109998">
    <property type="entry name" value="Triger factor/SurA peptide-binding domain-like"/>
    <property type="match status" value="1"/>
</dbReference>
<protein>
    <recommendedName>
        <fullName evidence="9">Periplasmic chaperone PpiD</fullName>
    </recommendedName>
    <alternativeName>
        <fullName evidence="10">Periplasmic folding chaperone</fullName>
    </alternativeName>
</protein>
<evidence type="ECO:0000259" key="13">
    <source>
        <dbReference type="PROSITE" id="PS50198"/>
    </source>
</evidence>
<evidence type="ECO:0000256" key="5">
    <source>
        <dbReference type="ARBA" id="ARBA00022989"/>
    </source>
</evidence>
<evidence type="ECO:0000256" key="2">
    <source>
        <dbReference type="ARBA" id="ARBA00022475"/>
    </source>
</evidence>
<keyword evidence="4 12" id="KW-0812">Transmembrane</keyword>
<dbReference type="Gene3D" id="1.10.4030.10">
    <property type="entry name" value="Porin chaperone SurA, peptide-binding domain"/>
    <property type="match status" value="1"/>
</dbReference>
<evidence type="ECO:0000256" key="10">
    <source>
        <dbReference type="ARBA" id="ARBA00042775"/>
    </source>
</evidence>
<keyword evidence="2" id="KW-1003">Cell membrane</keyword>
<keyword evidence="15" id="KW-1185">Reference proteome</keyword>
<keyword evidence="11" id="KW-0697">Rotamase</keyword>
<feature type="domain" description="PpiC" evidence="13">
    <location>
        <begin position="267"/>
        <end position="363"/>
    </location>
</feature>
<dbReference type="Pfam" id="PF13616">
    <property type="entry name" value="Rotamase_3"/>
    <property type="match status" value="1"/>
</dbReference>
<feature type="transmembrane region" description="Helical" evidence="12">
    <location>
        <begin position="12"/>
        <end position="34"/>
    </location>
</feature>
<dbReference type="PROSITE" id="PS50198">
    <property type="entry name" value="PPIC_PPIASE_2"/>
    <property type="match status" value="1"/>
</dbReference>
<evidence type="ECO:0000313" key="15">
    <source>
        <dbReference type="Proteomes" id="UP001369082"/>
    </source>
</evidence>
<dbReference type="PANTHER" id="PTHR47529">
    <property type="entry name" value="PEPTIDYL-PROLYL CIS-TRANS ISOMERASE D"/>
    <property type="match status" value="1"/>
</dbReference>
<dbReference type="RefSeq" id="WP_341598773.1">
    <property type="nucleotide sequence ID" value="NZ_JBAKAZ010000071.1"/>
</dbReference>
<reference evidence="14 15" key="1">
    <citation type="submission" date="2024-02" db="EMBL/GenBank/DDBJ databases">
        <title>Bacteria isolated from the canopy kelp, Nereocystis luetkeana.</title>
        <authorList>
            <person name="Pfister C.A."/>
            <person name="Younker I.T."/>
            <person name="Light S.H."/>
        </authorList>
    </citation>
    <scope>NUCLEOTIDE SEQUENCE [LARGE SCALE GENOMIC DNA]</scope>
    <source>
        <strain evidence="14 15">TI.1.05</strain>
    </source>
</reference>
<dbReference type="EMBL" id="JBAKAZ010000071">
    <property type="protein sequence ID" value="MEL0630646.1"/>
    <property type="molecule type" value="Genomic_DNA"/>
</dbReference>
<evidence type="ECO:0000256" key="12">
    <source>
        <dbReference type="SAM" id="Phobius"/>
    </source>
</evidence>
<comment type="caution">
    <text evidence="14">The sequence shown here is derived from an EMBL/GenBank/DDBJ whole genome shotgun (WGS) entry which is preliminary data.</text>
</comment>
<proteinExistence type="inferred from homology"/>
<accession>A0ABU9GTR2</accession>
<dbReference type="InterPro" id="IPR046357">
    <property type="entry name" value="PPIase_dom_sf"/>
</dbReference>
<keyword evidence="11" id="KW-0413">Isomerase</keyword>
<evidence type="ECO:0000256" key="6">
    <source>
        <dbReference type="ARBA" id="ARBA00023136"/>
    </source>
</evidence>
<dbReference type="InterPro" id="IPR052029">
    <property type="entry name" value="PpiD_chaperone"/>
</dbReference>
<evidence type="ECO:0000256" key="9">
    <source>
        <dbReference type="ARBA" id="ARBA00040743"/>
    </source>
</evidence>
<keyword evidence="7" id="KW-0143">Chaperone</keyword>
<gene>
    <name evidence="14" type="ORF">V6256_13610</name>
</gene>